<dbReference type="EMBL" id="CP077365">
    <property type="protein sequence ID" value="QXB46092.1"/>
    <property type="molecule type" value="Genomic_DNA"/>
</dbReference>
<dbReference type="RefSeq" id="WP_216984785.1">
    <property type="nucleotide sequence ID" value="NZ_CP077365.1"/>
</dbReference>
<keyword evidence="1" id="KW-0732">Signal</keyword>
<evidence type="ECO:0000256" key="1">
    <source>
        <dbReference type="SAM" id="SignalP"/>
    </source>
</evidence>
<evidence type="ECO:0008006" key="4">
    <source>
        <dbReference type="Google" id="ProtNLM"/>
    </source>
</evidence>
<reference evidence="2 3" key="1">
    <citation type="submission" date="2021-06" db="EMBL/GenBank/DDBJ databases">
        <title>FDA dAtabase for Regulatory Grade micrObial Sequences (FDA-ARGOS): Supporting development and validation of Infectious Disease Dx tests.</title>
        <authorList>
            <person name="Sproer C."/>
            <person name="Gronow S."/>
            <person name="Severitt S."/>
            <person name="Schroder I."/>
            <person name="Tallon L."/>
            <person name="Sadzewicz L."/>
            <person name="Zhao X."/>
            <person name="Boylan J."/>
            <person name="Ott S."/>
            <person name="Bowen H."/>
            <person name="Vavikolanu K."/>
            <person name="Mehta A."/>
            <person name="Aluvathingal J."/>
            <person name="Nadendla S."/>
            <person name="Lowell S."/>
            <person name="Myers T."/>
            <person name="Yan Y."/>
        </authorList>
    </citation>
    <scope>NUCLEOTIDE SEQUENCE [LARGE SCALE GENOMIC DNA]</scope>
    <source>
        <strain evidence="2 3">FDAARGOS 1400</strain>
    </source>
</reference>
<name>A0ABX8L5B8_9GAMM</name>
<feature type="chain" id="PRO_5047034954" description="Lipoprotein" evidence="1">
    <location>
        <begin position="20"/>
        <end position="209"/>
    </location>
</feature>
<evidence type="ECO:0000313" key="2">
    <source>
        <dbReference type="EMBL" id="QXB46092.1"/>
    </source>
</evidence>
<protein>
    <recommendedName>
        <fullName evidence="4">Lipoprotein</fullName>
    </recommendedName>
</protein>
<proteinExistence type="predicted"/>
<organism evidence="2 3">
    <name type="scientific">Acinetobacter seifertii</name>
    <dbReference type="NCBI Taxonomy" id="1530123"/>
    <lineage>
        <taxon>Bacteria</taxon>
        <taxon>Pseudomonadati</taxon>
        <taxon>Pseudomonadota</taxon>
        <taxon>Gammaproteobacteria</taxon>
        <taxon>Moraxellales</taxon>
        <taxon>Moraxellaceae</taxon>
        <taxon>Acinetobacter</taxon>
        <taxon>Acinetobacter calcoaceticus/baumannii complex</taxon>
    </lineage>
</organism>
<dbReference type="PROSITE" id="PS51257">
    <property type="entry name" value="PROKAR_LIPOPROTEIN"/>
    <property type="match status" value="1"/>
</dbReference>
<dbReference type="Proteomes" id="UP000683517">
    <property type="component" value="Chromosome"/>
</dbReference>
<evidence type="ECO:0000313" key="3">
    <source>
        <dbReference type="Proteomes" id="UP000683517"/>
    </source>
</evidence>
<keyword evidence="3" id="KW-1185">Reference proteome</keyword>
<feature type="signal peptide" evidence="1">
    <location>
        <begin position="1"/>
        <end position="19"/>
    </location>
</feature>
<gene>
    <name evidence="2" type="ORF">I6L30_17015</name>
</gene>
<accession>A0ABX8L5B8</accession>
<sequence length="209" mass="23794">MNKIIVLSLLSLASYSLTACSGCPIIAGCNGTDNSPYYMTTTSNQVRGIPIPAETKLNYQSHQFRQKFEQTHALNEKNLSGIYLPADTAIIWGGMPLDMFIQFSNPEMKGFSVYPARGFKTELSNEFLRLWKSCESDLDINLKNPNDWSFNPENMEITGCGINQKRSKYTEDSFRQDEADAFLIKINQALHKLPKQQDYPVIYRTNKNK</sequence>